<dbReference type="KEGG" id="nox:C5F49_03500"/>
<dbReference type="GO" id="GO:0000160">
    <property type="term" value="P:phosphorelay signal transduction system"/>
    <property type="evidence" value="ECO:0007669"/>
    <property type="project" value="InterPro"/>
</dbReference>
<dbReference type="Gene3D" id="3.40.50.2300">
    <property type="match status" value="1"/>
</dbReference>
<name>A0A7D5M640_9ARCH</name>
<proteinExistence type="predicted"/>
<evidence type="ECO:0000259" key="1">
    <source>
        <dbReference type="PROSITE" id="PS50110"/>
    </source>
</evidence>
<accession>A0A7D5M640</accession>
<evidence type="ECO:0000313" key="2">
    <source>
        <dbReference type="EMBL" id="QLH04489.1"/>
    </source>
</evidence>
<dbReference type="RefSeq" id="WP_179363381.1">
    <property type="nucleotide sequence ID" value="NZ_CP026994.1"/>
</dbReference>
<dbReference type="PANTHER" id="PTHR43228">
    <property type="entry name" value="TWO-COMPONENT RESPONSE REGULATOR"/>
    <property type="match status" value="1"/>
</dbReference>
<dbReference type="InterPro" id="IPR011006">
    <property type="entry name" value="CheY-like_superfamily"/>
</dbReference>
<dbReference type="GeneID" id="56060994"/>
<dbReference type="OrthoDB" id="2830at2157"/>
<dbReference type="InterPro" id="IPR052048">
    <property type="entry name" value="ST_Response_Regulator"/>
</dbReference>
<dbReference type="SMART" id="SM00448">
    <property type="entry name" value="REC"/>
    <property type="match status" value="1"/>
</dbReference>
<dbReference type="PANTHER" id="PTHR43228:SF1">
    <property type="entry name" value="TWO-COMPONENT RESPONSE REGULATOR ARR22"/>
    <property type="match status" value="1"/>
</dbReference>
<reference evidence="2 3" key="1">
    <citation type="submission" date="2018-02" db="EMBL/GenBank/DDBJ databases">
        <title>Complete genome of Nitrosopumilus oxyclinae HCE1.</title>
        <authorList>
            <person name="Qin W."/>
            <person name="Zheng Y."/>
            <person name="Stahl D.A."/>
        </authorList>
    </citation>
    <scope>NUCLEOTIDE SEQUENCE [LARGE SCALE GENOMIC DNA]</scope>
    <source>
        <strain evidence="2 3">HCE1</strain>
    </source>
</reference>
<dbReference type="InterPro" id="IPR001789">
    <property type="entry name" value="Sig_transdc_resp-reg_receiver"/>
</dbReference>
<evidence type="ECO:0000313" key="3">
    <source>
        <dbReference type="Proteomes" id="UP000509441"/>
    </source>
</evidence>
<dbReference type="Proteomes" id="UP000509441">
    <property type="component" value="Chromosome"/>
</dbReference>
<dbReference type="Pfam" id="PF18549">
    <property type="entry name" value="NitrOD1"/>
    <property type="match status" value="1"/>
</dbReference>
<keyword evidence="3" id="KW-1185">Reference proteome</keyword>
<gene>
    <name evidence="2" type="ORF">C5F49_03500</name>
</gene>
<dbReference type="InterPro" id="IPR041213">
    <property type="entry name" value="NitrOD1"/>
</dbReference>
<dbReference type="AlphaFoldDB" id="A0A7D5M640"/>
<protein>
    <submittedName>
        <fullName evidence="2">Response regulator</fullName>
    </submittedName>
</protein>
<dbReference type="Pfam" id="PF00072">
    <property type="entry name" value="Response_reg"/>
    <property type="match status" value="1"/>
</dbReference>
<sequence>MVNCILIDDDPDIVDVFSELLHTINVDILATGNNGKDAVELYKKHKPDLVLTDLQMPRYDGYYAVENIKDVDSMAKFIMITGDLDVRNSNLLNLLNIPILHKPFDTQQIKQTIDDVLLRENEFPTSFQIQYKFKEDVNYYTCTVNYQQYRNFKLLPVIEECEITNQKNTKLFYEKMQNALNLATENDIAPIRKLSEVVSND</sequence>
<organism evidence="2 3">
    <name type="scientific">Nitrosopumilus oxyclinae</name>
    <dbReference type="NCBI Taxonomy" id="1959104"/>
    <lineage>
        <taxon>Archaea</taxon>
        <taxon>Nitrososphaerota</taxon>
        <taxon>Nitrososphaeria</taxon>
        <taxon>Nitrosopumilales</taxon>
        <taxon>Nitrosopumilaceae</taxon>
        <taxon>Nitrosopumilus</taxon>
    </lineage>
</organism>
<dbReference type="PROSITE" id="PS50110">
    <property type="entry name" value="RESPONSE_REGULATORY"/>
    <property type="match status" value="1"/>
</dbReference>
<dbReference type="EMBL" id="CP026994">
    <property type="protein sequence ID" value="QLH04489.1"/>
    <property type="molecule type" value="Genomic_DNA"/>
</dbReference>
<feature type="domain" description="Response regulatory" evidence="1">
    <location>
        <begin position="3"/>
        <end position="117"/>
    </location>
</feature>
<dbReference type="SUPFAM" id="SSF52172">
    <property type="entry name" value="CheY-like"/>
    <property type="match status" value="1"/>
</dbReference>